<protein>
    <recommendedName>
        <fullName evidence="3">GxxExxY protein</fullName>
    </recommendedName>
</protein>
<proteinExistence type="predicted"/>
<name>A0A841TUU2_9BACL</name>
<dbReference type="EMBL" id="JACJVR010000002">
    <property type="protein sequence ID" value="MBB6689933.1"/>
    <property type="molecule type" value="Genomic_DNA"/>
</dbReference>
<sequence length="123" mass="14104">MDAIQRTEKAIRSIRIQPVNYEVEIHAAIRKALLAHEIGFDYEVRLAPRNRIDFLTHERVGIEVKKGKPNELSVLRQLNRYAAFPEVEAIILVIQRYQDVPSEVNGKPCMSIGLNKLWGIASR</sequence>
<reference evidence="1 2" key="1">
    <citation type="submission" date="2020-08" db="EMBL/GenBank/DDBJ databases">
        <title>Cohnella phylogeny.</title>
        <authorList>
            <person name="Dunlap C."/>
        </authorList>
    </citation>
    <scope>NUCLEOTIDE SEQUENCE [LARGE SCALE GENOMIC DNA]</scope>
    <source>
        <strain evidence="1 2">DSM 25239</strain>
    </source>
</reference>
<gene>
    <name evidence="1" type="ORF">H7B90_00815</name>
</gene>
<evidence type="ECO:0000313" key="1">
    <source>
        <dbReference type="EMBL" id="MBB6689933.1"/>
    </source>
</evidence>
<evidence type="ECO:0000313" key="2">
    <source>
        <dbReference type="Proteomes" id="UP000553776"/>
    </source>
</evidence>
<dbReference type="RefSeq" id="WP_185133957.1">
    <property type="nucleotide sequence ID" value="NZ_JACJVR010000002.1"/>
</dbReference>
<keyword evidence="2" id="KW-1185">Reference proteome</keyword>
<dbReference type="AlphaFoldDB" id="A0A841TUU2"/>
<accession>A0A841TUU2</accession>
<organism evidence="1 2">
    <name type="scientific">Cohnella xylanilytica</name>
    <dbReference type="NCBI Taxonomy" id="557555"/>
    <lineage>
        <taxon>Bacteria</taxon>
        <taxon>Bacillati</taxon>
        <taxon>Bacillota</taxon>
        <taxon>Bacilli</taxon>
        <taxon>Bacillales</taxon>
        <taxon>Paenibacillaceae</taxon>
        <taxon>Cohnella</taxon>
    </lineage>
</organism>
<comment type="caution">
    <text evidence="1">The sequence shown here is derived from an EMBL/GenBank/DDBJ whole genome shotgun (WGS) entry which is preliminary data.</text>
</comment>
<dbReference type="Proteomes" id="UP000553776">
    <property type="component" value="Unassembled WGS sequence"/>
</dbReference>
<evidence type="ECO:0008006" key="3">
    <source>
        <dbReference type="Google" id="ProtNLM"/>
    </source>
</evidence>